<dbReference type="InterPro" id="IPR041527">
    <property type="entry name" value="YhcG_N"/>
</dbReference>
<protein>
    <recommendedName>
        <fullName evidence="5">DUF1016 domain-containing protein</fullName>
    </recommendedName>
</protein>
<name>A0ABP7BR93_9MICC</name>
<comment type="caution">
    <text evidence="3">The sequence shown here is derived from an EMBL/GenBank/DDBJ whole genome shotgun (WGS) entry which is preliminary data.</text>
</comment>
<organism evidence="3 4">
    <name type="scientific">Arthrobacter ginkgonis</name>
    <dbReference type="NCBI Taxonomy" id="1630594"/>
    <lineage>
        <taxon>Bacteria</taxon>
        <taxon>Bacillati</taxon>
        <taxon>Actinomycetota</taxon>
        <taxon>Actinomycetes</taxon>
        <taxon>Micrococcales</taxon>
        <taxon>Micrococcaceae</taxon>
        <taxon>Arthrobacter</taxon>
    </lineage>
</organism>
<evidence type="ECO:0000259" key="1">
    <source>
        <dbReference type="Pfam" id="PF06250"/>
    </source>
</evidence>
<evidence type="ECO:0008006" key="5">
    <source>
        <dbReference type="Google" id="ProtNLM"/>
    </source>
</evidence>
<feature type="domain" description="YhcG N-terminal" evidence="2">
    <location>
        <begin position="22"/>
        <end position="157"/>
    </location>
</feature>
<feature type="domain" description="YhcG PDDEXK nuclease" evidence="1">
    <location>
        <begin position="178"/>
        <end position="319"/>
    </location>
</feature>
<dbReference type="Gene3D" id="3.40.1350.10">
    <property type="match status" value="1"/>
</dbReference>
<dbReference type="EMBL" id="BAABEO010000005">
    <property type="protein sequence ID" value="GAA3667818.1"/>
    <property type="molecule type" value="Genomic_DNA"/>
</dbReference>
<keyword evidence="4" id="KW-1185">Reference proteome</keyword>
<dbReference type="Pfam" id="PF17761">
    <property type="entry name" value="DUF1016_N"/>
    <property type="match status" value="1"/>
</dbReference>
<accession>A0ABP7BR93</accession>
<dbReference type="Pfam" id="PF06250">
    <property type="entry name" value="YhcG_C"/>
    <property type="match status" value="1"/>
</dbReference>
<evidence type="ECO:0000259" key="2">
    <source>
        <dbReference type="Pfam" id="PF17761"/>
    </source>
</evidence>
<evidence type="ECO:0000313" key="4">
    <source>
        <dbReference type="Proteomes" id="UP001500752"/>
    </source>
</evidence>
<dbReference type="Proteomes" id="UP001500752">
    <property type="component" value="Unassembled WGS sequence"/>
</dbReference>
<dbReference type="InterPro" id="IPR011856">
    <property type="entry name" value="tRNA_endonuc-like_dom_sf"/>
</dbReference>
<dbReference type="PANTHER" id="PTHR30547">
    <property type="entry name" value="UNCHARACTERIZED PROTEIN YHCG-RELATED"/>
    <property type="match status" value="1"/>
</dbReference>
<evidence type="ECO:0000313" key="3">
    <source>
        <dbReference type="EMBL" id="GAA3667818.1"/>
    </source>
</evidence>
<gene>
    <name evidence="3" type="ORF">GCM10023081_03060</name>
</gene>
<sequence length="352" mass="39332">MGVTPSQIAPLPDDYAQLLEALKDRVRQAQAAARRTVNTELIGLYWSIGRDILTRQEAQGWGAGVVRRLAEDLRAEFPGMKGFSLRNLQYMRTMAEAWGSGANVPQAVAQLPWGHIRTILDKAETPEQRHWYAAAAAEYGWSRNVLLNMMMNRSMERTGTAPSNFTRQLAHPDSELAQQAAKDPYVFEFLDLSGEVAERDLEQALTDRIVETLQELGPGFAFVGRQVHFEVGGDDFYVDLLFFHVEQLRYVVIELKTGKFKPEHIGQLQFYVALVDDRLRREAHAPTVGILVCGSRNEHTVRYALNQADAPMAVSTFTYATLPAAERAALPSEDDLTAALAWTPDAETAEEP</sequence>
<reference evidence="4" key="1">
    <citation type="journal article" date="2019" name="Int. J. Syst. Evol. Microbiol.">
        <title>The Global Catalogue of Microorganisms (GCM) 10K type strain sequencing project: providing services to taxonomists for standard genome sequencing and annotation.</title>
        <authorList>
            <consortium name="The Broad Institute Genomics Platform"/>
            <consortium name="The Broad Institute Genome Sequencing Center for Infectious Disease"/>
            <person name="Wu L."/>
            <person name="Ma J."/>
        </authorList>
    </citation>
    <scope>NUCLEOTIDE SEQUENCE [LARGE SCALE GENOMIC DNA]</scope>
    <source>
        <strain evidence="4">JCM 30742</strain>
    </source>
</reference>
<dbReference type="InterPro" id="IPR009362">
    <property type="entry name" value="YhcG_C"/>
</dbReference>
<dbReference type="InterPro" id="IPR053148">
    <property type="entry name" value="PD-DEXK-like_domain"/>
</dbReference>
<proteinExistence type="predicted"/>
<dbReference type="PANTHER" id="PTHR30547:SF0">
    <property type="entry name" value="BLR8175 PROTEIN"/>
    <property type="match status" value="1"/>
</dbReference>